<dbReference type="PANTHER" id="PTHR33219">
    <property type="entry name" value="YLMG HOMOLOG PROTEIN 2, CHLOROPLASTIC"/>
    <property type="match status" value="1"/>
</dbReference>
<keyword evidence="2" id="KW-0812">Transmembrane</keyword>
<evidence type="ECO:0000313" key="4">
    <source>
        <dbReference type="Proteomes" id="UP000009282"/>
    </source>
</evidence>
<sequence length="180" mass="20250">MLAFNNLITLLFDTYAMIILARLWLQWARADFYNPFSQFVVKATQPAVGPLRRVIPSLGRFDTATFLFAFLIILAKFVVIFILSGTMFPVLSTLILVLFGLLKSAFWLLFIALIANMILSFAPNIGPSIRFVLHQLTDPLLAPIRQFLPTLGGLDFSPLILILALQFALDLIGQYLPYLL</sequence>
<dbReference type="Proteomes" id="UP000009282">
    <property type="component" value="Chromosome"/>
</dbReference>
<dbReference type="InterPro" id="IPR003425">
    <property type="entry name" value="CCB3/YggT"/>
</dbReference>
<dbReference type="Pfam" id="PF02325">
    <property type="entry name" value="CCB3_YggT"/>
    <property type="match status" value="2"/>
</dbReference>
<keyword evidence="2" id="KW-0472">Membrane</keyword>
<dbReference type="PANTHER" id="PTHR33219:SF14">
    <property type="entry name" value="PROTEIN COFACTOR ASSEMBLY OF COMPLEX C SUBUNIT B CCB3, CHLOROPLASTIC-RELATED"/>
    <property type="match status" value="1"/>
</dbReference>
<reference evidence="3 4" key="1">
    <citation type="journal article" date="2011" name="J. Bacteriol.">
        <title>Complete genome sequence of seawater bacterium Glaciecola nitratireducens FR1064T.</title>
        <authorList>
            <person name="Bian F."/>
            <person name="Qin Q.L."/>
            <person name="Xie B.B."/>
            <person name="Shu Y.L."/>
            <person name="Zhang X.Y."/>
            <person name="Yu Y."/>
            <person name="Chen B."/>
            <person name="Chen X.L."/>
            <person name="Zhou B.C."/>
            <person name="Zhang Y.Z."/>
        </authorList>
    </citation>
    <scope>NUCLEOTIDE SEQUENCE [LARGE SCALE GENOMIC DNA]</scope>
    <source>
        <strain evidence="4">JCM 12485 / KCTC 12276 / FR1064</strain>
    </source>
</reference>
<name>G4QID0_GLANF</name>
<dbReference type="eggNOG" id="COG0762">
    <property type="taxonomic scope" value="Bacteria"/>
</dbReference>
<dbReference type="KEGG" id="gni:GNIT_2747"/>
<dbReference type="STRING" id="1085623.GNIT_2747"/>
<feature type="transmembrane region" description="Helical" evidence="2">
    <location>
        <begin position="66"/>
        <end position="99"/>
    </location>
</feature>
<comment type="similarity">
    <text evidence="1">Belongs to the YggT family.</text>
</comment>
<protein>
    <recommendedName>
        <fullName evidence="5">YggT family protein</fullName>
    </recommendedName>
</protein>
<feature type="transmembrane region" description="Helical" evidence="2">
    <location>
        <begin position="147"/>
        <end position="169"/>
    </location>
</feature>
<dbReference type="GO" id="GO:0016020">
    <property type="term" value="C:membrane"/>
    <property type="evidence" value="ECO:0007669"/>
    <property type="project" value="InterPro"/>
</dbReference>
<organism evidence="3 4">
    <name type="scientific">Glaciecola nitratireducens (strain JCM 12485 / KCTC 12276 / FR1064)</name>
    <dbReference type="NCBI Taxonomy" id="1085623"/>
    <lineage>
        <taxon>Bacteria</taxon>
        <taxon>Pseudomonadati</taxon>
        <taxon>Pseudomonadota</taxon>
        <taxon>Gammaproteobacteria</taxon>
        <taxon>Alteromonadales</taxon>
        <taxon>Alteromonadaceae</taxon>
        <taxon>Brumicola</taxon>
    </lineage>
</organism>
<evidence type="ECO:0000313" key="3">
    <source>
        <dbReference type="EMBL" id="AEP30844.1"/>
    </source>
</evidence>
<accession>G4QID0</accession>
<dbReference type="RefSeq" id="WP_014109717.1">
    <property type="nucleotide sequence ID" value="NC_016041.1"/>
</dbReference>
<gene>
    <name evidence="3" type="ordered locus">GNIT_2747</name>
</gene>
<keyword evidence="4" id="KW-1185">Reference proteome</keyword>
<evidence type="ECO:0000256" key="2">
    <source>
        <dbReference type="SAM" id="Phobius"/>
    </source>
</evidence>
<keyword evidence="2" id="KW-1133">Transmembrane helix</keyword>
<dbReference type="OrthoDB" id="9806665at2"/>
<evidence type="ECO:0008006" key="5">
    <source>
        <dbReference type="Google" id="ProtNLM"/>
    </source>
</evidence>
<evidence type="ECO:0000256" key="1">
    <source>
        <dbReference type="ARBA" id="ARBA00010894"/>
    </source>
</evidence>
<dbReference type="EMBL" id="CP003060">
    <property type="protein sequence ID" value="AEP30844.1"/>
    <property type="molecule type" value="Genomic_DNA"/>
</dbReference>
<feature type="transmembrane region" description="Helical" evidence="2">
    <location>
        <begin position="6"/>
        <end position="25"/>
    </location>
</feature>
<dbReference type="HOGENOM" id="CLU_089905_1_0_6"/>
<dbReference type="AlphaFoldDB" id="G4QID0"/>
<proteinExistence type="inferred from homology"/>